<protein>
    <submittedName>
        <fullName evidence="2">Uncharacterized protein</fullName>
    </submittedName>
</protein>
<dbReference type="EMBL" id="LAZR01066131">
    <property type="protein sequence ID" value="KKK54174.1"/>
    <property type="molecule type" value="Genomic_DNA"/>
</dbReference>
<comment type="caution">
    <text evidence="2">The sequence shown here is derived from an EMBL/GenBank/DDBJ whole genome shotgun (WGS) entry which is preliminary data.</text>
</comment>
<evidence type="ECO:0000256" key="1">
    <source>
        <dbReference type="SAM" id="MobiDB-lite"/>
    </source>
</evidence>
<sequence length="93" mass="10275">MTKEDKIVNITGAILTGIFAAGRGQIPSPNNFPSNDVNKVIDLAESIIEEISNRRYTDGVELNPNLKVEGLINRDDPDFKSEVVDSTEDEEQN</sequence>
<name>A0A0F8YJ17_9ZZZZ</name>
<reference evidence="2" key="1">
    <citation type="journal article" date="2015" name="Nature">
        <title>Complex archaea that bridge the gap between prokaryotes and eukaryotes.</title>
        <authorList>
            <person name="Spang A."/>
            <person name="Saw J.H."/>
            <person name="Jorgensen S.L."/>
            <person name="Zaremba-Niedzwiedzka K."/>
            <person name="Martijn J."/>
            <person name="Lind A.E."/>
            <person name="van Eijk R."/>
            <person name="Schleper C."/>
            <person name="Guy L."/>
            <person name="Ettema T.J."/>
        </authorList>
    </citation>
    <scope>NUCLEOTIDE SEQUENCE</scope>
</reference>
<feature type="region of interest" description="Disordered" evidence="1">
    <location>
        <begin position="71"/>
        <end position="93"/>
    </location>
</feature>
<accession>A0A0F8YJ17</accession>
<dbReference type="AlphaFoldDB" id="A0A0F8YJ17"/>
<gene>
    <name evidence="2" type="ORF">LCGC14_3087410</name>
</gene>
<proteinExistence type="predicted"/>
<organism evidence="2">
    <name type="scientific">marine sediment metagenome</name>
    <dbReference type="NCBI Taxonomy" id="412755"/>
    <lineage>
        <taxon>unclassified sequences</taxon>
        <taxon>metagenomes</taxon>
        <taxon>ecological metagenomes</taxon>
    </lineage>
</organism>
<evidence type="ECO:0000313" key="2">
    <source>
        <dbReference type="EMBL" id="KKK54174.1"/>
    </source>
</evidence>
<feature type="compositionally biased region" description="Basic and acidic residues" evidence="1">
    <location>
        <begin position="72"/>
        <end position="83"/>
    </location>
</feature>